<evidence type="ECO:0000256" key="6">
    <source>
        <dbReference type="ARBA" id="ARBA00022989"/>
    </source>
</evidence>
<keyword evidence="8 10" id="KW-0445">Lipid transport</keyword>
<evidence type="ECO:0000313" key="13">
    <source>
        <dbReference type="Proteomes" id="UP000076858"/>
    </source>
</evidence>
<protein>
    <recommendedName>
        <fullName evidence="3 10">Autophagy-related protein 9</fullName>
    </recommendedName>
</protein>
<dbReference type="GO" id="GO:0061709">
    <property type="term" value="P:reticulophagy"/>
    <property type="evidence" value="ECO:0007669"/>
    <property type="project" value="TreeGrafter"/>
</dbReference>
<dbReference type="AlphaFoldDB" id="A0A0P6GFI4"/>
<comment type="subcellular location">
    <subcellularLocation>
        <location evidence="1 10">Preautophagosomal structure membrane</location>
        <topology evidence="1 10">Multi-pass membrane protein</topology>
    </subcellularLocation>
</comment>
<dbReference type="Proteomes" id="UP000076858">
    <property type="component" value="Unassembled WGS sequence"/>
</dbReference>
<evidence type="ECO:0000256" key="8">
    <source>
        <dbReference type="ARBA" id="ARBA00023055"/>
    </source>
</evidence>
<gene>
    <name evidence="12" type="ORF">APZ42_030312</name>
</gene>
<keyword evidence="4 10" id="KW-0813">Transport</keyword>
<keyword evidence="6 10" id="KW-1133">Transmembrane helix</keyword>
<feature type="transmembrane region" description="Helical" evidence="10">
    <location>
        <begin position="366"/>
        <end position="386"/>
    </location>
</feature>
<dbReference type="OrthoDB" id="2020634at2759"/>
<keyword evidence="13" id="KW-1185">Reference proteome</keyword>
<dbReference type="Pfam" id="PF04109">
    <property type="entry name" value="ATG9"/>
    <property type="match status" value="1"/>
</dbReference>
<evidence type="ECO:0000256" key="1">
    <source>
        <dbReference type="ARBA" id="ARBA00004511"/>
    </source>
</evidence>
<accession>A0A0P6GFI4</accession>
<organism evidence="11">
    <name type="scientific">Daphnia magna</name>
    <dbReference type="NCBI Taxonomy" id="35525"/>
    <lineage>
        <taxon>Eukaryota</taxon>
        <taxon>Metazoa</taxon>
        <taxon>Ecdysozoa</taxon>
        <taxon>Arthropoda</taxon>
        <taxon>Crustacea</taxon>
        <taxon>Branchiopoda</taxon>
        <taxon>Diplostraca</taxon>
        <taxon>Cladocera</taxon>
        <taxon>Anomopoda</taxon>
        <taxon>Daphniidae</taxon>
        <taxon>Daphnia</taxon>
    </lineage>
</organism>
<feature type="transmembrane region" description="Helical" evidence="10">
    <location>
        <begin position="68"/>
        <end position="89"/>
    </location>
</feature>
<dbReference type="GO" id="GO:0005776">
    <property type="term" value="C:autophagosome"/>
    <property type="evidence" value="ECO:0007669"/>
    <property type="project" value="TreeGrafter"/>
</dbReference>
<dbReference type="GO" id="GO:0006869">
    <property type="term" value="P:lipid transport"/>
    <property type="evidence" value="ECO:0007669"/>
    <property type="project" value="UniProtKB-KW"/>
</dbReference>
<name>A0A0P6GFI4_9CRUS</name>
<dbReference type="EMBL" id="GDIQ01053954">
    <property type="protein sequence ID" value="JAN40783.1"/>
    <property type="molecule type" value="Transcribed_RNA"/>
</dbReference>
<feature type="transmembrane region" description="Helical" evidence="10">
    <location>
        <begin position="398"/>
        <end position="416"/>
    </location>
</feature>
<dbReference type="GO" id="GO:0000422">
    <property type="term" value="P:autophagy of mitochondrion"/>
    <property type="evidence" value="ECO:0007669"/>
    <property type="project" value="TreeGrafter"/>
</dbReference>
<reference evidence="11" key="1">
    <citation type="submission" date="2015-10" db="EMBL/GenBank/DDBJ databases">
        <title>EvidentialGene: Evidence-directed Construction of Complete mRNA Transcriptomes without Genomes.</title>
        <authorList>
            <person name="Gilbert D.G."/>
        </authorList>
    </citation>
    <scope>NUCLEOTIDE SEQUENCE</scope>
</reference>
<dbReference type="EMBL" id="LRGB01002801">
    <property type="protein sequence ID" value="KZS06272.1"/>
    <property type="molecule type" value="Genomic_DNA"/>
</dbReference>
<evidence type="ECO:0000313" key="11">
    <source>
        <dbReference type="EMBL" id="JAN40783.1"/>
    </source>
</evidence>
<reference evidence="12 13" key="2">
    <citation type="submission" date="2016-03" db="EMBL/GenBank/DDBJ databases">
        <title>EvidentialGene: Evidence-directed Construction of Genes on Genomes.</title>
        <authorList>
            <person name="Gilbert D.G."/>
            <person name="Choi J.-H."/>
            <person name="Mockaitis K."/>
            <person name="Colbourne J."/>
            <person name="Pfrender M."/>
        </authorList>
    </citation>
    <scope>NUCLEOTIDE SEQUENCE [LARGE SCALE GENOMIC DNA]</scope>
    <source>
        <strain evidence="12 13">Xinb3</strain>
        <tissue evidence="12">Complete organism</tissue>
    </source>
</reference>
<dbReference type="GO" id="GO:0034045">
    <property type="term" value="C:phagophore assembly site membrane"/>
    <property type="evidence" value="ECO:0007669"/>
    <property type="project" value="UniProtKB-SubCell"/>
</dbReference>
<keyword evidence="5 10" id="KW-0812">Transmembrane</keyword>
<evidence type="ECO:0000313" key="12">
    <source>
        <dbReference type="EMBL" id="KZS06272.1"/>
    </source>
</evidence>
<dbReference type="InterPro" id="IPR007241">
    <property type="entry name" value="Autophagy-rel_prot_9"/>
</dbReference>
<evidence type="ECO:0000256" key="4">
    <source>
        <dbReference type="ARBA" id="ARBA00022448"/>
    </source>
</evidence>
<evidence type="ECO:0000256" key="7">
    <source>
        <dbReference type="ARBA" id="ARBA00023006"/>
    </source>
</evidence>
<dbReference type="STRING" id="35525.A0A0P6GFI4"/>
<dbReference type="PANTHER" id="PTHR13038:SF10">
    <property type="entry name" value="AUTOPHAGY-RELATED PROTEIN 9"/>
    <property type="match status" value="1"/>
</dbReference>
<evidence type="ECO:0000256" key="10">
    <source>
        <dbReference type="RuleBase" id="RU364027"/>
    </source>
</evidence>
<dbReference type="GO" id="GO:0034727">
    <property type="term" value="P:piecemeal microautophagy of the nucleus"/>
    <property type="evidence" value="ECO:0007669"/>
    <property type="project" value="TreeGrafter"/>
</dbReference>
<comment type="function">
    <text evidence="10">Phospholipid scramblase involved in autophagy. Cycles between the preautophagosomal structure/phagophore assembly site (PAS) and the cytoplasmic vesicle pool and supplies membrane for the growing autophagosome. Lipid scramblase activity plays a key role in preautophagosomal structure/phagophore assembly by distributing the phospholipids that arrive through ATG2 from the cytoplasmic to the luminal leaflet of the bilayer, thereby driving autophagosomal membrane expansion.</text>
</comment>
<evidence type="ECO:0000256" key="9">
    <source>
        <dbReference type="ARBA" id="ARBA00023136"/>
    </source>
</evidence>
<keyword evidence="7 10" id="KW-0072">Autophagy</keyword>
<sequence>MKNSAGKRHQFLEGDEDNSNESVLIHIVPENKSRWNHIEDLDAFFSRVYYYHQQHGFLCMMLQESFELLQFAFIVGFSSFLLKCVNYKVLFRDDPNFTNTSKITLSDVMDGPAECVASFTVTMWTCILVSLFCWILRLVSVIYHFFQYSEIRSFYQSALQIDDKDLDNLTWHEVQQRLRKAQQEFQMCIHKVELTELDIYHRILRFKNYLVAMVNKNVLPLKFKIPICGETVFLTRGLKYNMEFLLFWGPWAPFDNSWHLRDDYKNANRRRELAKDLSKVIGYIGVLNLLLAPLVLLWQLLYAFFSYAEIVKREPGSLGTRRWSIYGRLYLRHFNELDHELQARLSRAYRPATRYLSGFSSNMVAIFARNFAFLAGAILAVLVLLTVYDEDVITVEHVLTLITILGAVVAGCRVLIPEENVVWCPESLMETVLTQVHYLPAEWKDKAHTNEVRAGVAKLFQYKAVYLLEELISPVVTPFILYFGLRPRAQEIVDFLRQFTVDVVGVGDVCSFAQLDLHKHGQAQWHASLTSDERCSFHESLPTGENHLEEAEGGKIELSLIHFALTNPEWRPPEAAEEFLTALRSLIQNELIVNPLVQQSVLSQSRGIPSLIQSLARSCSLVPPSGDTQSLRPKNYSVIGRGIAKREGPLGSRVGTDNSSYIGGMSANELSHSDSTLDGLALSEPVAANMALSTLLLRDIQSQHRRNPQNIRNVVPGVMPEIRESPHEDNLADPDEVAAVLSAAVKNLSTGSRTVNLK</sequence>
<keyword evidence="9 10" id="KW-0472">Membrane</keyword>
<dbReference type="PANTHER" id="PTHR13038">
    <property type="entry name" value="APG9 AUTOPHAGY 9"/>
    <property type="match status" value="1"/>
</dbReference>
<evidence type="ECO:0000256" key="3">
    <source>
        <dbReference type="ARBA" id="ARBA00018074"/>
    </source>
</evidence>
<evidence type="ECO:0000256" key="5">
    <source>
        <dbReference type="ARBA" id="ARBA00022692"/>
    </source>
</evidence>
<proteinExistence type="inferred from homology"/>
<evidence type="ECO:0000256" key="2">
    <source>
        <dbReference type="ARBA" id="ARBA00006185"/>
    </source>
</evidence>
<feature type="transmembrane region" description="Helical" evidence="10">
    <location>
        <begin position="121"/>
        <end position="146"/>
    </location>
</feature>
<feature type="transmembrane region" description="Helical" evidence="10">
    <location>
        <begin position="280"/>
        <end position="305"/>
    </location>
</feature>
<dbReference type="GO" id="GO:0034497">
    <property type="term" value="P:protein localization to phagophore assembly site"/>
    <property type="evidence" value="ECO:0007669"/>
    <property type="project" value="TreeGrafter"/>
</dbReference>
<comment type="similarity">
    <text evidence="2 10">Belongs to the ATG9 family.</text>
</comment>